<feature type="domain" description="HTH iclR-type" evidence="4">
    <location>
        <begin position="5"/>
        <end position="66"/>
    </location>
</feature>
<dbReference type="AlphaFoldDB" id="A0A3A9JWT8"/>
<dbReference type="GO" id="GO:0003677">
    <property type="term" value="F:DNA binding"/>
    <property type="evidence" value="ECO:0007669"/>
    <property type="project" value="UniProtKB-KW"/>
</dbReference>
<evidence type="ECO:0000256" key="2">
    <source>
        <dbReference type="ARBA" id="ARBA00023125"/>
    </source>
</evidence>
<accession>A0A3A9JWT8</accession>
<evidence type="ECO:0000256" key="3">
    <source>
        <dbReference type="ARBA" id="ARBA00023163"/>
    </source>
</evidence>
<evidence type="ECO:0000313" key="9">
    <source>
        <dbReference type="Proteomes" id="UP000278036"/>
    </source>
</evidence>
<proteinExistence type="predicted"/>
<evidence type="ECO:0000313" key="8">
    <source>
        <dbReference type="Proteomes" id="UP000274097"/>
    </source>
</evidence>
<keyword evidence="1" id="KW-0805">Transcription regulation</keyword>
<dbReference type="InterPro" id="IPR029016">
    <property type="entry name" value="GAF-like_dom_sf"/>
</dbReference>
<protein>
    <submittedName>
        <fullName evidence="6">IclR family transcriptional regulator</fullName>
    </submittedName>
</protein>
<evidence type="ECO:0000256" key="1">
    <source>
        <dbReference type="ARBA" id="ARBA00023015"/>
    </source>
</evidence>
<evidence type="ECO:0000313" key="7">
    <source>
        <dbReference type="EMBL" id="RMI19872.1"/>
    </source>
</evidence>
<evidence type="ECO:0000259" key="5">
    <source>
        <dbReference type="PROSITE" id="PS51078"/>
    </source>
</evidence>
<dbReference type="PANTHER" id="PTHR30136:SF24">
    <property type="entry name" value="HTH-TYPE TRANSCRIPTIONAL REPRESSOR ALLR"/>
    <property type="match status" value="1"/>
</dbReference>
<comment type="caution">
    <text evidence="6">The sequence shown here is derived from an EMBL/GenBank/DDBJ whole genome shotgun (WGS) entry which is preliminary data.</text>
</comment>
<dbReference type="GO" id="GO:0045892">
    <property type="term" value="P:negative regulation of DNA-templated transcription"/>
    <property type="evidence" value="ECO:0007669"/>
    <property type="project" value="TreeGrafter"/>
</dbReference>
<dbReference type="SUPFAM" id="SSF55781">
    <property type="entry name" value="GAF domain-like"/>
    <property type="match status" value="1"/>
</dbReference>
<dbReference type="InterPro" id="IPR036390">
    <property type="entry name" value="WH_DNA-bd_sf"/>
</dbReference>
<dbReference type="InterPro" id="IPR005471">
    <property type="entry name" value="Tscrpt_reg_IclR_N"/>
</dbReference>
<dbReference type="InterPro" id="IPR050707">
    <property type="entry name" value="HTH_MetabolicPath_Reg"/>
</dbReference>
<name>A0A3A9JWT8_9PROT</name>
<keyword evidence="2" id="KW-0238">DNA-binding</keyword>
<dbReference type="SMART" id="SM00346">
    <property type="entry name" value="HTH_ICLR"/>
    <property type="match status" value="1"/>
</dbReference>
<organism evidence="6 9">
    <name type="scientific">Teichococcus wenyumeiae</name>
    <dbReference type="NCBI Taxonomy" id="2478470"/>
    <lineage>
        <taxon>Bacteria</taxon>
        <taxon>Pseudomonadati</taxon>
        <taxon>Pseudomonadota</taxon>
        <taxon>Alphaproteobacteria</taxon>
        <taxon>Acetobacterales</taxon>
        <taxon>Roseomonadaceae</taxon>
        <taxon>Roseomonas</taxon>
    </lineage>
</organism>
<dbReference type="FunCoup" id="A0A3A9JWT8">
    <property type="interactions" value="209"/>
</dbReference>
<dbReference type="OrthoDB" id="6811967at2"/>
<dbReference type="PROSITE" id="PS51078">
    <property type="entry name" value="ICLR_ED"/>
    <property type="match status" value="1"/>
</dbReference>
<dbReference type="Gene3D" id="1.10.10.10">
    <property type="entry name" value="Winged helix-like DNA-binding domain superfamily/Winged helix DNA-binding domain"/>
    <property type="match status" value="1"/>
</dbReference>
<dbReference type="Proteomes" id="UP000274097">
    <property type="component" value="Unassembled WGS sequence"/>
</dbReference>
<dbReference type="Pfam" id="PF01614">
    <property type="entry name" value="IclR_C"/>
    <property type="match status" value="1"/>
</dbReference>
<dbReference type="Pfam" id="PF09339">
    <property type="entry name" value="HTH_IclR"/>
    <property type="match status" value="1"/>
</dbReference>
<feature type="domain" description="IclR-ED" evidence="5">
    <location>
        <begin position="69"/>
        <end position="251"/>
    </location>
</feature>
<dbReference type="InterPro" id="IPR036388">
    <property type="entry name" value="WH-like_DNA-bd_sf"/>
</dbReference>
<dbReference type="EMBL" id="RFLX01000015">
    <property type="protein sequence ID" value="RMI19872.1"/>
    <property type="molecule type" value="Genomic_DNA"/>
</dbReference>
<gene>
    <name evidence="6" type="ORF">D6Z83_05335</name>
    <name evidence="7" type="ORF">EBE87_18570</name>
</gene>
<dbReference type="InParanoid" id="A0A3A9JWT8"/>
<dbReference type="SUPFAM" id="SSF46785">
    <property type="entry name" value="Winged helix' DNA-binding domain"/>
    <property type="match status" value="1"/>
</dbReference>
<dbReference type="EMBL" id="RAQU01000020">
    <property type="protein sequence ID" value="RKK05258.1"/>
    <property type="molecule type" value="Genomic_DNA"/>
</dbReference>
<reference evidence="6 9" key="1">
    <citation type="submission" date="2018-09" db="EMBL/GenBank/DDBJ databases">
        <title>Roseomonas sp. nov., isolated from feces of Tibetan antelopes in the Qinghai-Tibet plateau, China.</title>
        <authorList>
            <person name="Tian Z."/>
        </authorList>
    </citation>
    <scope>NUCLEOTIDE SEQUENCE [LARGE SCALE GENOMIC DNA]</scope>
    <source>
        <strain evidence="7 8">Z23</strain>
        <strain evidence="6 9">Z24</strain>
    </source>
</reference>
<sequence>MNDTVRSAARVLDLLEHLASRGEGASLSELATALALPKSSTLMLLRTLTARGYVTRDTADRYALNELFRQHGFGWGGQHQARLLAHARPIMEQLCEEVGETVLLGLAESDGVRSLCKVVSQQMLRYDFDIATRSPFYCTAMGRVLMAFAPPDEAEAMLGAVPRTQQTPSTVTDLATLRRIVARVREEKIAIVEEEWVLGGTGVAVPVFLPGGGIAAALDVGCVTQRFLAKRDHLTARLRAAGQRLTQALGSPASG</sequence>
<dbReference type="PANTHER" id="PTHR30136">
    <property type="entry name" value="HELIX-TURN-HELIX TRANSCRIPTIONAL REGULATOR, ICLR FAMILY"/>
    <property type="match status" value="1"/>
</dbReference>
<dbReference type="RefSeq" id="WP_120637299.1">
    <property type="nucleotide sequence ID" value="NZ_RAQU01000020.1"/>
</dbReference>
<evidence type="ECO:0000313" key="6">
    <source>
        <dbReference type="EMBL" id="RKK05258.1"/>
    </source>
</evidence>
<evidence type="ECO:0000259" key="4">
    <source>
        <dbReference type="PROSITE" id="PS51077"/>
    </source>
</evidence>
<keyword evidence="8" id="KW-1185">Reference proteome</keyword>
<dbReference type="GO" id="GO:0003700">
    <property type="term" value="F:DNA-binding transcription factor activity"/>
    <property type="evidence" value="ECO:0007669"/>
    <property type="project" value="TreeGrafter"/>
</dbReference>
<dbReference type="PROSITE" id="PS51077">
    <property type="entry name" value="HTH_ICLR"/>
    <property type="match status" value="1"/>
</dbReference>
<dbReference type="Proteomes" id="UP000278036">
    <property type="component" value="Unassembled WGS sequence"/>
</dbReference>
<keyword evidence="3" id="KW-0804">Transcription</keyword>
<dbReference type="InterPro" id="IPR014757">
    <property type="entry name" value="Tscrpt_reg_IclR_C"/>
</dbReference>
<dbReference type="Gene3D" id="3.30.450.40">
    <property type="match status" value="1"/>
</dbReference>